<dbReference type="Gene3D" id="1.25.40.10">
    <property type="entry name" value="Tetratricopeptide repeat domain"/>
    <property type="match status" value="1"/>
</dbReference>
<dbReference type="PANTHER" id="PTHR12558:SF33">
    <property type="entry name" value="BLL7664 PROTEIN"/>
    <property type="match status" value="1"/>
</dbReference>
<dbReference type="InterPro" id="IPR019734">
    <property type="entry name" value="TPR_rpt"/>
</dbReference>
<evidence type="ECO:0000256" key="1">
    <source>
        <dbReference type="PROSITE-ProRule" id="PRU00339"/>
    </source>
</evidence>
<keyword evidence="1" id="KW-0802">TPR repeat</keyword>
<dbReference type="PROSITE" id="PS50005">
    <property type="entry name" value="TPR"/>
    <property type="match status" value="1"/>
</dbReference>
<proteinExistence type="predicted"/>
<sequence length="596" mass="66226">MPCTTSGVAEEQIFAQGFTDDLQVELARFGSLDLVCWQPPAALETPAPETPVANQSGKAFVLRTALRRTDSSLRITAGLSESRSDRHVWSQRYEAPAAELFAIEDNIVAQTAVALATRLEDAVLLESRSKAIENLEAYELWIRGKSLLLKGTAEDDAAARVLFERAIALDPHFARAYGGLALSWFNEWTCQFWHAFDANGEKAYKFAHQALALDDTDPLLHVVIARILLHRRDFDQAAWYVDRALALSPNHPDCLIQLALCHALLGNHDASIRCAERAFRLHPFHPQWYSAYASVPYLLARRIDEAIEFARSSLDVPVVDLPAALAIGYVQKGQMEEARHWYGKFEALFRAKITGDREARPGEAIDWLLSVNPLRQPEDIRFVREAMARIDASKSSPAAPVATNPEPAKESAMLRQGAGWMLSYAGQSVLLPDMKGLQDIRVLIRSAGTSIHCFDLSGHVKNAGKSDQVLDDKARSGYKARIRELQEELAEAEDSNDLGRSERAQAELDSLLEALSDALGLGGRSRRLGCMAERARTTVTWRIRYAIKKIETVHAPLGRHLRKAIRTGLFCCYEPETPVKWRLADKTDPAEATLAG</sequence>
<dbReference type="SMART" id="SM00028">
    <property type="entry name" value="TPR"/>
    <property type="match status" value="3"/>
</dbReference>
<dbReference type="Pfam" id="PF14559">
    <property type="entry name" value="TPR_19"/>
    <property type="match status" value="1"/>
</dbReference>
<dbReference type="Proteomes" id="UP000463138">
    <property type="component" value="Unassembled WGS sequence"/>
</dbReference>
<evidence type="ECO:0008006" key="5">
    <source>
        <dbReference type="Google" id="ProtNLM"/>
    </source>
</evidence>
<protein>
    <recommendedName>
        <fullName evidence="5">Tetratricopeptide repeat protein</fullName>
    </recommendedName>
</protein>
<feature type="repeat" description="TPR" evidence="1">
    <location>
        <begin position="218"/>
        <end position="251"/>
    </location>
</feature>
<dbReference type="EMBL" id="QOVF01000008">
    <property type="protein sequence ID" value="KAA0691358.1"/>
    <property type="molecule type" value="Genomic_DNA"/>
</dbReference>
<keyword evidence="4" id="KW-1185">Reference proteome</keyword>
<dbReference type="AlphaFoldDB" id="A0A7V7GNY9"/>
<evidence type="ECO:0000313" key="3">
    <source>
        <dbReference type="EMBL" id="KAA0691358.1"/>
    </source>
</evidence>
<dbReference type="InterPro" id="IPR011990">
    <property type="entry name" value="TPR-like_helical_dom_sf"/>
</dbReference>
<dbReference type="PANTHER" id="PTHR12558">
    <property type="entry name" value="CELL DIVISION CYCLE 16,23,27"/>
    <property type="match status" value="1"/>
</dbReference>
<organism evidence="3 4">
    <name type="scientific">Halopseudomonas laoshanensis</name>
    <dbReference type="NCBI Taxonomy" id="2268758"/>
    <lineage>
        <taxon>Bacteria</taxon>
        <taxon>Pseudomonadati</taxon>
        <taxon>Pseudomonadota</taxon>
        <taxon>Gammaproteobacteria</taxon>
        <taxon>Pseudomonadales</taxon>
        <taxon>Pseudomonadaceae</taxon>
        <taxon>Halopseudomonas</taxon>
    </lineage>
</organism>
<dbReference type="SUPFAM" id="SSF48452">
    <property type="entry name" value="TPR-like"/>
    <property type="match status" value="1"/>
</dbReference>
<comment type="caution">
    <text evidence="3">The sequence shown here is derived from an EMBL/GenBank/DDBJ whole genome shotgun (WGS) entry which is preliminary data.</text>
</comment>
<keyword evidence="2" id="KW-0175">Coiled coil</keyword>
<name>A0A7V7GNY9_9GAMM</name>
<evidence type="ECO:0000256" key="2">
    <source>
        <dbReference type="SAM" id="Coils"/>
    </source>
</evidence>
<feature type="coiled-coil region" evidence="2">
    <location>
        <begin position="475"/>
        <end position="502"/>
    </location>
</feature>
<evidence type="ECO:0000313" key="4">
    <source>
        <dbReference type="Proteomes" id="UP000463138"/>
    </source>
</evidence>
<gene>
    <name evidence="3" type="ORF">DT594_17440</name>
</gene>
<accession>A0A7V7GNY9</accession>
<reference evidence="3 4" key="1">
    <citation type="submission" date="2018-07" db="EMBL/GenBank/DDBJ databases">
        <title>Pseudomonas laoshanensis sp. nov., isolated from soil.</title>
        <authorList>
            <person name="Sun J."/>
            <person name="Yu L."/>
            <person name="Wang M."/>
            <person name="Zhang C."/>
        </authorList>
    </citation>
    <scope>NUCLEOTIDE SEQUENCE [LARGE SCALE GENOMIC DNA]</scope>
    <source>
        <strain evidence="3 4">Y22</strain>
    </source>
</reference>